<dbReference type="EMBL" id="DXEL01000073">
    <property type="protein sequence ID" value="HIX75501.1"/>
    <property type="molecule type" value="Genomic_DNA"/>
</dbReference>
<name>A0A9D1XAE2_9BACT</name>
<reference evidence="1" key="2">
    <citation type="submission" date="2021-04" db="EMBL/GenBank/DDBJ databases">
        <authorList>
            <person name="Gilroy R."/>
        </authorList>
    </citation>
    <scope>NUCLEOTIDE SEQUENCE</scope>
    <source>
        <strain evidence="1">ChiGjej6B6-14162</strain>
    </source>
</reference>
<reference evidence="1" key="1">
    <citation type="journal article" date="2021" name="PeerJ">
        <title>Extensive microbial diversity within the chicken gut microbiome revealed by metagenomics and culture.</title>
        <authorList>
            <person name="Gilroy R."/>
            <person name="Ravi A."/>
            <person name="Getino M."/>
            <person name="Pursley I."/>
            <person name="Horton D.L."/>
            <person name="Alikhan N.F."/>
            <person name="Baker D."/>
            <person name="Gharbi K."/>
            <person name="Hall N."/>
            <person name="Watson M."/>
            <person name="Adriaenssens E.M."/>
            <person name="Foster-Nyarko E."/>
            <person name="Jarju S."/>
            <person name="Secka A."/>
            <person name="Antonio M."/>
            <person name="Oren A."/>
            <person name="Chaudhuri R.R."/>
            <person name="La Ragione R."/>
            <person name="Hildebrand F."/>
            <person name="Pallen M.J."/>
        </authorList>
    </citation>
    <scope>NUCLEOTIDE SEQUENCE</scope>
    <source>
        <strain evidence="1">ChiGjej6B6-14162</strain>
    </source>
</reference>
<proteinExistence type="predicted"/>
<comment type="caution">
    <text evidence="1">The sequence shown here is derived from an EMBL/GenBank/DDBJ whole genome shotgun (WGS) entry which is preliminary data.</text>
</comment>
<dbReference type="AlphaFoldDB" id="A0A9D1XAE2"/>
<gene>
    <name evidence="1" type="ORF">H9977_10785</name>
</gene>
<dbReference type="Proteomes" id="UP000886740">
    <property type="component" value="Unassembled WGS sequence"/>
</dbReference>
<organism evidence="1 2">
    <name type="scientific">Candidatus Parabacteroides intestinipullorum</name>
    <dbReference type="NCBI Taxonomy" id="2838723"/>
    <lineage>
        <taxon>Bacteria</taxon>
        <taxon>Pseudomonadati</taxon>
        <taxon>Bacteroidota</taxon>
        <taxon>Bacteroidia</taxon>
        <taxon>Bacteroidales</taxon>
        <taxon>Tannerellaceae</taxon>
        <taxon>Parabacteroides</taxon>
    </lineage>
</organism>
<evidence type="ECO:0000313" key="2">
    <source>
        <dbReference type="Proteomes" id="UP000886740"/>
    </source>
</evidence>
<accession>A0A9D1XAE2</accession>
<evidence type="ECO:0000313" key="1">
    <source>
        <dbReference type="EMBL" id="HIX75501.1"/>
    </source>
</evidence>
<sequence length="387" mass="44805">MKAIYKTPLRVVLNSLRHYQQIEAGIEETDGLNFFPENVVGINGGTTSYTLRFNPKVQTLLALYDLAMDGGIDTGEAIVRYSLFHAALEMDEYDQARAHLDAFRQELACLDLSALSEDEREEIRARVLKQLYFLLFHESFHFILHRDPDNRGMAFDTTRQLLLDIKAELEDGLSLVTEEELLNHPKTRRQIENMIPRELPEAERLEMEENLREMLAANSIRPDYIDRVLQNERSQVEEITCDRQAWLNLLPIFQGEGATAEDILQIHLCMFIVFNAMDFNKFLLSQFVPSLHGKTEYDGMRVVLRHKAFKTLLRQYSPEVYKLLKSEYLNLNNGLGAVYRSAVRMLYRHADDLVRLYAKHEKGGSCPDFAEIMRLERELSEAADLLL</sequence>
<protein>
    <submittedName>
        <fullName evidence="1">Uncharacterized protein</fullName>
    </submittedName>
</protein>